<dbReference type="RefSeq" id="XP_025347105.1">
    <property type="nucleotide sequence ID" value="XM_025492723.1"/>
</dbReference>
<dbReference type="GeneID" id="37014457"/>
<dbReference type="OrthoDB" id="2153176at2759"/>
<dbReference type="PANTHER" id="PTHR31687:SF3">
    <property type="entry name" value="PROTEIN URG3"/>
    <property type="match status" value="1"/>
</dbReference>
<evidence type="ECO:0000313" key="1">
    <source>
        <dbReference type="EMBL" id="PWN19945.1"/>
    </source>
</evidence>
<dbReference type="InterPro" id="IPR012469">
    <property type="entry name" value="DUF1688"/>
</dbReference>
<dbReference type="Proteomes" id="UP000245942">
    <property type="component" value="Unassembled WGS sequence"/>
</dbReference>
<organism evidence="1 2">
    <name type="scientific">Pseudomicrostroma glucosiphilum</name>
    <dbReference type="NCBI Taxonomy" id="1684307"/>
    <lineage>
        <taxon>Eukaryota</taxon>
        <taxon>Fungi</taxon>
        <taxon>Dikarya</taxon>
        <taxon>Basidiomycota</taxon>
        <taxon>Ustilaginomycotina</taxon>
        <taxon>Exobasidiomycetes</taxon>
        <taxon>Microstromatales</taxon>
        <taxon>Microstromatales incertae sedis</taxon>
        <taxon>Pseudomicrostroma</taxon>
    </lineage>
</organism>
<dbReference type="AlphaFoldDB" id="A0A316UA96"/>
<sequence>MATSLPPPPPSERVQRLRSLPTIREQCYKVFNIVEQQGKGDYFDYHPENMEKVVDYCLKIIQRDYGTNYTSIPPHGRERHFEVNGVPRIPRLLQTWHSTGTCSSLEATRRLVDLYVVSVLLDAGAGSKWAYLEAKTGQKVGRSEGLAVASLDMFTAGLFADAPEEGDSDEKQIAGSGNGAHTVQAAGLQRLSPDSLAMAMQVHPDDNPMDGLEGRAALLTRLGAALEEDRYGYFSGPEGEKIEPKAKRPGFMLDYLLRHPATKPAEGGKTSVSLPALWEVVIQGLASIWPASRTSLDGVPLGDVWPCSVLSSSASAATTTDLDASDVPSLVPFHKLSQWLTYSLMEPMEKILGWTFTDAEHMTGLPEYRNGGLFVDLGVLVPRKSLLDASISSLSSSSLSSGEASATTIPRLLPSHPAVVEWRALTVVLLDRTASAIRSAAGNLKEEELGLKQVLESATWKGGREIAAQLRGAMGGGPPIAIESDGTVF</sequence>
<proteinExistence type="predicted"/>
<gene>
    <name evidence="1" type="ORF">BCV69DRAFT_283475</name>
</gene>
<protein>
    <submittedName>
        <fullName evidence="1">DUF1688-domain-containing protein</fullName>
    </submittedName>
</protein>
<dbReference type="STRING" id="1684307.A0A316UA96"/>
<dbReference type="Pfam" id="PF07958">
    <property type="entry name" value="DUF1688"/>
    <property type="match status" value="1"/>
</dbReference>
<accession>A0A316UA96</accession>
<dbReference type="PANTHER" id="PTHR31687">
    <property type="match status" value="1"/>
</dbReference>
<evidence type="ECO:0000313" key="2">
    <source>
        <dbReference type="Proteomes" id="UP000245942"/>
    </source>
</evidence>
<dbReference type="EMBL" id="KZ819329">
    <property type="protein sequence ID" value="PWN19945.1"/>
    <property type="molecule type" value="Genomic_DNA"/>
</dbReference>
<reference evidence="1 2" key="1">
    <citation type="journal article" date="2018" name="Mol. Biol. Evol.">
        <title>Broad Genomic Sampling Reveals a Smut Pathogenic Ancestry of the Fungal Clade Ustilaginomycotina.</title>
        <authorList>
            <person name="Kijpornyongpan T."/>
            <person name="Mondo S.J."/>
            <person name="Barry K."/>
            <person name="Sandor L."/>
            <person name="Lee J."/>
            <person name="Lipzen A."/>
            <person name="Pangilinan J."/>
            <person name="LaButti K."/>
            <person name="Hainaut M."/>
            <person name="Henrissat B."/>
            <person name="Grigoriev I.V."/>
            <person name="Spatafora J.W."/>
            <person name="Aime M.C."/>
        </authorList>
    </citation>
    <scope>NUCLEOTIDE SEQUENCE [LARGE SCALE GENOMIC DNA]</scope>
    <source>
        <strain evidence="1 2">MCA 4718</strain>
    </source>
</reference>
<keyword evidence="2" id="KW-1185">Reference proteome</keyword>
<name>A0A316UA96_9BASI</name>